<dbReference type="OrthoDB" id="5339332at2759"/>
<evidence type="ECO:0000313" key="2">
    <source>
        <dbReference type="EMBL" id="KAB8075994.1"/>
    </source>
</evidence>
<gene>
    <name evidence="2" type="ORF">BDV29DRAFT_96408</name>
</gene>
<dbReference type="Proteomes" id="UP000326565">
    <property type="component" value="Unassembled WGS sequence"/>
</dbReference>
<name>A0A5N5X8Z6_9EURO</name>
<accession>A0A5N5X8Z6</accession>
<evidence type="ECO:0000256" key="1">
    <source>
        <dbReference type="SAM" id="MobiDB-lite"/>
    </source>
</evidence>
<dbReference type="EMBL" id="ML732186">
    <property type="protein sequence ID" value="KAB8075994.1"/>
    <property type="molecule type" value="Genomic_DNA"/>
</dbReference>
<sequence>MDSGSDRVFDHPATFRPVSSFSRQRWSQVTLAHSHPVVETVGPSQQANSCRYESALDDSARAYRTSALRQLSGNSRPSSWNNRQASQTSGRLPTLPSQPVLVRAYSGGPDDSAGTSKMPLRRSFPFIGRTEPPRRGPDLPSDEDFSIDGILRAIEPNIRRTLDSIGEICGRSKLSLANEYGSHIAPLGEIRAPPGGLMPVDEASSEHERQANDDVVIYDDEHSVMDGRDHPPFMYFPYTENVRQSTTSRSVGFQSILPLSGGDGSSVQVQPDTPRSMGFSTTVDSASALGPLPTMREIASRPKACIRDLLAKSAESSTDDRRQNIQTPALVSEVLLDALAEGHPLEPETHVTQNYPPFRNNLDPDMEQRRWGFPTTGKSVLTEVFGWIKYATRDEADSSLPDQTAEMRLRAMLEQQRNLDVSNAPTNHD</sequence>
<protein>
    <submittedName>
        <fullName evidence="2">Uncharacterized protein</fullName>
    </submittedName>
</protein>
<reference evidence="2 3" key="1">
    <citation type="submission" date="2019-04" db="EMBL/GenBank/DDBJ databases">
        <title>Friends and foes A comparative genomics study of 23 Aspergillus species from section Flavi.</title>
        <authorList>
            <consortium name="DOE Joint Genome Institute"/>
            <person name="Kjaerbolling I."/>
            <person name="Vesth T."/>
            <person name="Frisvad J.C."/>
            <person name="Nybo J.L."/>
            <person name="Theobald S."/>
            <person name="Kildgaard S."/>
            <person name="Isbrandt T."/>
            <person name="Kuo A."/>
            <person name="Sato A."/>
            <person name="Lyhne E.K."/>
            <person name="Kogle M.E."/>
            <person name="Wiebenga A."/>
            <person name="Kun R.S."/>
            <person name="Lubbers R.J."/>
            <person name="Makela M.R."/>
            <person name="Barry K."/>
            <person name="Chovatia M."/>
            <person name="Clum A."/>
            <person name="Daum C."/>
            <person name="Haridas S."/>
            <person name="He G."/>
            <person name="LaButti K."/>
            <person name="Lipzen A."/>
            <person name="Mondo S."/>
            <person name="Riley R."/>
            <person name="Salamov A."/>
            <person name="Simmons B.A."/>
            <person name="Magnuson J.K."/>
            <person name="Henrissat B."/>
            <person name="Mortensen U.H."/>
            <person name="Larsen T.O."/>
            <person name="Devries R.P."/>
            <person name="Grigoriev I.V."/>
            <person name="Machida M."/>
            <person name="Baker S.E."/>
            <person name="Andersen M.R."/>
        </authorList>
    </citation>
    <scope>NUCLEOTIDE SEQUENCE [LARGE SCALE GENOMIC DNA]</scope>
    <source>
        <strain evidence="2 3">CBS 151.66</strain>
    </source>
</reference>
<dbReference type="AlphaFoldDB" id="A0A5N5X8Z6"/>
<feature type="compositionally biased region" description="Polar residues" evidence="1">
    <location>
        <begin position="69"/>
        <end position="97"/>
    </location>
</feature>
<feature type="region of interest" description="Disordered" evidence="1">
    <location>
        <begin position="69"/>
        <end position="143"/>
    </location>
</feature>
<organism evidence="2 3">
    <name type="scientific">Aspergillus leporis</name>
    <dbReference type="NCBI Taxonomy" id="41062"/>
    <lineage>
        <taxon>Eukaryota</taxon>
        <taxon>Fungi</taxon>
        <taxon>Dikarya</taxon>
        <taxon>Ascomycota</taxon>
        <taxon>Pezizomycotina</taxon>
        <taxon>Eurotiomycetes</taxon>
        <taxon>Eurotiomycetidae</taxon>
        <taxon>Eurotiales</taxon>
        <taxon>Aspergillaceae</taxon>
        <taxon>Aspergillus</taxon>
        <taxon>Aspergillus subgen. Circumdati</taxon>
    </lineage>
</organism>
<keyword evidence="3" id="KW-1185">Reference proteome</keyword>
<proteinExistence type="predicted"/>
<evidence type="ECO:0000313" key="3">
    <source>
        <dbReference type="Proteomes" id="UP000326565"/>
    </source>
</evidence>